<feature type="non-terminal residue" evidence="3">
    <location>
        <position position="443"/>
    </location>
</feature>
<comment type="caution">
    <text evidence="3">The sequence shown here is derived from an EMBL/GenBank/DDBJ whole genome shotgun (WGS) entry which is preliminary data.</text>
</comment>
<gene>
    <name evidence="3" type="ORF">MNOR_LOCUS13718</name>
</gene>
<evidence type="ECO:0000256" key="1">
    <source>
        <dbReference type="SAM" id="MobiDB-lite"/>
    </source>
</evidence>
<dbReference type="InterPro" id="IPR014044">
    <property type="entry name" value="CAP_dom"/>
</dbReference>
<evidence type="ECO:0000259" key="2">
    <source>
        <dbReference type="SMART" id="SM00198"/>
    </source>
</evidence>
<feature type="compositionally biased region" description="Low complexity" evidence="1">
    <location>
        <begin position="283"/>
        <end position="292"/>
    </location>
</feature>
<keyword evidence="4" id="KW-1185">Reference proteome</keyword>
<accession>A0AAV2QLS3</accession>
<dbReference type="PRINTS" id="PR00837">
    <property type="entry name" value="V5TPXLIKE"/>
</dbReference>
<dbReference type="SMART" id="SM00198">
    <property type="entry name" value="SCP"/>
    <property type="match status" value="1"/>
</dbReference>
<sequence>MRCIKIRKTCWPVAENIDNYTWITHPIPWELCTLQMSKLTKVMCWELCTLQISKLAKLMCVGAAAKSTFRRPPFAAACKAPPKVHIFIVHATLNSKVSQKLVEIYNRDTASTDPHSSTPHTKGSQKTLNYQKSEYFVHTHIINKKIHGQTSDFQETIALNNELDNSNAKICTSPIVSVVYMHHEFISKRGRVVDSYLLNKNMQKCAVERVWSQRIRIYFLKMVMQFREKTGVGKVKNTFVIQFFFKLSYRPDWTHAYARELLFVGGLPKETKASKVKAKKDSSSSSSSSSDSSSDEEDFVEDVIKSHNDYRKKHGVQPLKKSKKLNKYAKEWAQTIAKKDKMEHRSSNEHGENIYCAWSSNPKHKIKGGEPVDSWYSEIKDFTYGKEPADLRAGHFTQVVWEDSKEIGVAMARSKSGKIYVVANYSPPGNFVGSFATKVTSPR</sequence>
<dbReference type="GO" id="GO:0005576">
    <property type="term" value="C:extracellular region"/>
    <property type="evidence" value="ECO:0007669"/>
    <property type="project" value="InterPro"/>
</dbReference>
<dbReference type="FunFam" id="3.40.33.10:FF:000002">
    <property type="entry name" value="Golgi-associated plant pathogenesis-related protein 1"/>
    <property type="match status" value="1"/>
</dbReference>
<organism evidence="3 4">
    <name type="scientific">Meganyctiphanes norvegica</name>
    <name type="common">Northern krill</name>
    <name type="synonym">Thysanopoda norvegica</name>
    <dbReference type="NCBI Taxonomy" id="48144"/>
    <lineage>
        <taxon>Eukaryota</taxon>
        <taxon>Metazoa</taxon>
        <taxon>Ecdysozoa</taxon>
        <taxon>Arthropoda</taxon>
        <taxon>Crustacea</taxon>
        <taxon>Multicrustacea</taxon>
        <taxon>Malacostraca</taxon>
        <taxon>Eumalacostraca</taxon>
        <taxon>Eucarida</taxon>
        <taxon>Euphausiacea</taxon>
        <taxon>Euphausiidae</taxon>
        <taxon>Meganyctiphanes</taxon>
    </lineage>
</organism>
<dbReference type="InterPro" id="IPR018244">
    <property type="entry name" value="Allrgn_V5/Tpx1_CS"/>
</dbReference>
<dbReference type="Proteomes" id="UP001497623">
    <property type="component" value="Unassembled WGS sequence"/>
</dbReference>
<protein>
    <recommendedName>
        <fullName evidence="2">SCP domain-containing protein</fullName>
    </recommendedName>
</protein>
<feature type="domain" description="SCP" evidence="2">
    <location>
        <begin position="298"/>
        <end position="433"/>
    </location>
</feature>
<evidence type="ECO:0000313" key="4">
    <source>
        <dbReference type="Proteomes" id="UP001497623"/>
    </source>
</evidence>
<dbReference type="InterPro" id="IPR001283">
    <property type="entry name" value="CRISP-related"/>
</dbReference>
<dbReference type="PANTHER" id="PTHR10334">
    <property type="entry name" value="CYSTEINE-RICH SECRETORY PROTEIN-RELATED"/>
    <property type="match status" value="1"/>
</dbReference>
<dbReference type="EMBL" id="CAXKWB010007968">
    <property type="protein sequence ID" value="CAL4089142.1"/>
    <property type="molecule type" value="Genomic_DNA"/>
</dbReference>
<dbReference type="InterPro" id="IPR035940">
    <property type="entry name" value="CAP_sf"/>
</dbReference>
<name>A0AAV2QLS3_MEGNR</name>
<reference evidence="3 4" key="1">
    <citation type="submission" date="2024-05" db="EMBL/GenBank/DDBJ databases">
        <authorList>
            <person name="Wallberg A."/>
        </authorList>
    </citation>
    <scope>NUCLEOTIDE SEQUENCE [LARGE SCALE GENOMIC DNA]</scope>
</reference>
<dbReference type="SUPFAM" id="SSF55797">
    <property type="entry name" value="PR-1-like"/>
    <property type="match status" value="1"/>
</dbReference>
<dbReference type="InterPro" id="IPR034113">
    <property type="entry name" value="SCP_GAPR1-like"/>
</dbReference>
<proteinExistence type="predicted"/>
<dbReference type="Gene3D" id="3.40.33.10">
    <property type="entry name" value="CAP"/>
    <property type="match status" value="1"/>
</dbReference>
<dbReference type="CDD" id="cd05382">
    <property type="entry name" value="CAP_GAPR1-like"/>
    <property type="match status" value="1"/>
</dbReference>
<dbReference type="AlphaFoldDB" id="A0AAV2QLS3"/>
<dbReference type="PROSITE" id="PS01009">
    <property type="entry name" value="CRISP_1"/>
    <property type="match status" value="1"/>
</dbReference>
<feature type="region of interest" description="Disordered" evidence="1">
    <location>
        <begin position="274"/>
        <end position="298"/>
    </location>
</feature>
<dbReference type="Pfam" id="PF00188">
    <property type="entry name" value="CAP"/>
    <property type="match status" value="1"/>
</dbReference>
<evidence type="ECO:0000313" key="3">
    <source>
        <dbReference type="EMBL" id="CAL4089142.1"/>
    </source>
</evidence>